<evidence type="ECO:0000256" key="4">
    <source>
        <dbReference type="ARBA" id="ARBA00023180"/>
    </source>
</evidence>
<dbReference type="SUPFAM" id="SSF53474">
    <property type="entry name" value="alpha/beta-Hydrolases"/>
    <property type="match status" value="1"/>
</dbReference>
<protein>
    <recommendedName>
        <fullName evidence="5">Carboxylic ester hydrolase</fullName>
        <ecNumber evidence="5">3.1.1.-</ecNumber>
    </recommendedName>
</protein>
<reference evidence="7" key="1">
    <citation type="journal article" date="2024" name="Gigascience">
        <title>Chromosome-level genome of the poultry shaft louse Menopon gallinae provides insight into the host-switching and adaptive evolution of parasitic lice.</title>
        <authorList>
            <person name="Xu Y."/>
            <person name="Ma L."/>
            <person name="Liu S."/>
            <person name="Liang Y."/>
            <person name="Liu Q."/>
            <person name="He Z."/>
            <person name="Tian L."/>
            <person name="Duan Y."/>
            <person name="Cai W."/>
            <person name="Li H."/>
            <person name="Song F."/>
        </authorList>
    </citation>
    <scope>NUCLEOTIDE SEQUENCE</scope>
    <source>
        <strain evidence="7">Cailab_2023a</strain>
    </source>
</reference>
<accession>A0AAW2IEE7</accession>
<evidence type="ECO:0000256" key="1">
    <source>
        <dbReference type="ARBA" id="ARBA00005964"/>
    </source>
</evidence>
<feature type="domain" description="Carboxylesterase type B" evidence="6">
    <location>
        <begin position="20"/>
        <end position="520"/>
    </location>
</feature>
<dbReference type="EMBL" id="JARGDH010000001">
    <property type="protein sequence ID" value="KAL0280380.1"/>
    <property type="molecule type" value="Genomic_DNA"/>
</dbReference>
<evidence type="ECO:0000256" key="3">
    <source>
        <dbReference type="ARBA" id="ARBA00022801"/>
    </source>
</evidence>
<feature type="signal peptide" evidence="5">
    <location>
        <begin position="1"/>
        <end position="18"/>
    </location>
</feature>
<dbReference type="InterPro" id="IPR029058">
    <property type="entry name" value="AB_hydrolase_fold"/>
</dbReference>
<dbReference type="EMBL" id="JARGDH010000001">
    <property type="protein sequence ID" value="KAL0280381.1"/>
    <property type="molecule type" value="Genomic_DNA"/>
</dbReference>
<evidence type="ECO:0000259" key="6">
    <source>
        <dbReference type="Pfam" id="PF00135"/>
    </source>
</evidence>
<gene>
    <name evidence="7" type="ORF">PYX00_001684</name>
</gene>
<dbReference type="AlphaFoldDB" id="A0AAW2IEE7"/>
<keyword evidence="4" id="KW-0325">Glycoprotein</keyword>
<keyword evidence="3 5" id="KW-0378">Hydrolase</keyword>
<dbReference type="EC" id="3.1.1.-" evidence="5"/>
<dbReference type="GO" id="GO:0052689">
    <property type="term" value="F:carboxylic ester hydrolase activity"/>
    <property type="evidence" value="ECO:0007669"/>
    <property type="project" value="UniProtKB-KW"/>
</dbReference>
<dbReference type="PROSITE" id="PS00122">
    <property type="entry name" value="CARBOXYLESTERASE_B_1"/>
    <property type="match status" value="1"/>
</dbReference>
<dbReference type="PANTHER" id="PTHR43142:SF1">
    <property type="entry name" value="CARBOXYLIC ESTER HYDROLASE"/>
    <property type="match status" value="1"/>
</dbReference>
<keyword evidence="2" id="KW-0719">Serine esterase</keyword>
<dbReference type="InterPro" id="IPR019826">
    <property type="entry name" value="Carboxylesterase_B_AS"/>
</dbReference>
<dbReference type="PANTHER" id="PTHR43142">
    <property type="entry name" value="CARBOXYLIC ESTER HYDROLASE"/>
    <property type="match status" value="1"/>
</dbReference>
<dbReference type="Gene3D" id="3.40.50.1820">
    <property type="entry name" value="alpha/beta hydrolase"/>
    <property type="match status" value="1"/>
</dbReference>
<dbReference type="CDD" id="cd00312">
    <property type="entry name" value="Esterase_lipase"/>
    <property type="match status" value="1"/>
</dbReference>
<comment type="similarity">
    <text evidence="1 5">Belongs to the type-B carboxylesterase/lipase family.</text>
</comment>
<evidence type="ECO:0000256" key="2">
    <source>
        <dbReference type="ARBA" id="ARBA00022487"/>
    </source>
</evidence>
<dbReference type="Pfam" id="PF00135">
    <property type="entry name" value="COesterase"/>
    <property type="match status" value="1"/>
</dbReference>
<sequence length="559" mass="62768">MIVRGLLSVLVIVQAVVTQQPRATVENGVLVGKYVTSHYGNVYQSFLGIPYAMPPIESRRFREAEPLRGKWIGEWNATEPGSPCLQYDHFSRHKDENGDWVFSVVGDEDCLFLNVHTKEDGATDKDVIFLIHGGGFTFGYGHVYGPDYLIDIPNVVIVTTNYRLGPLGFLTTGDSVCPGNNGLKDQTLALEWVRRNIHAFGGDPEKVTLVGLSAGGVSVHYHYLSELSEGLFKRGYSFSGSVLCPWAFQRDGVEKAKKLATNLGCPISDSKTMVKCLRRRPARKIVEQQKSFQNWIYAPFNIFGPTMEIDSNRPFIEDEPRNLLRQGKVQDLPWITSFTSEDGLYPAGDFVDDERLLRQLEENWDAIAPSLLFYKNRSGQREPISKTVKEHYLGKKAISGKTVQELIHMIGDRLFIAPAVESAALQAQKNSQPVYLYSYNYEGTLSTSQFHHQSDSKFGVSHGDDFAYVVKFGERHTHINGEDKKMADFLLKIMEDFVKKGSPTASLNWAPVSPDVYPAVNLLRIGSVTDVKMQTDDRIGNVRFLREVLDGVKARKDEL</sequence>
<proteinExistence type="inferred from homology"/>
<comment type="caution">
    <text evidence="7">The sequence shown here is derived from an EMBL/GenBank/DDBJ whole genome shotgun (WGS) entry which is preliminary data.</text>
</comment>
<feature type="chain" id="PRO_5044360715" description="Carboxylic ester hydrolase" evidence="5">
    <location>
        <begin position="19"/>
        <end position="559"/>
    </location>
</feature>
<dbReference type="InterPro" id="IPR002018">
    <property type="entry name" value="CarbesteraseB"/>
</dbReference>
<evidence type="ECO:0000313" key="7">
    <source>
        <dbReference type="EMBL" id="KAL0280381.1"/>
    </source>
</evidence>
<keyword evidence="5" id="KW-0732">Signal</keyword>
<organism evidence="7">
    <name type="scientific">Menopon gallinae</name>
    <name type="common">poultry shaft louse</name>
    <dbReference type="NCBI Taxonomy" id="328185"/>
    <lineage>
        <taxon>Eukaryota</taxon>
        <taxon>Metazoa</taxon>
        <taxon>Ecdysozoa</taxon>
        <taxon>Arthropoda</taxon>
        <taxon>Hexapoda</taxon>
        <taxon>Insecta</taxon>
        <taxon>Pterygota</taxon>
        <taxon>Neoptera</taxon>
        <taxon>Paraneoptera</taxon>
        <taxon>Psocodea</taxon>
        <taxon>Troctomorpha</taxon>
        <taxon>Phthiraptera</taxon>
        <taxon>Amblycera</taxon>
        <taxon>Menoponidae</taxon>
        <taxon>Menopon</taxon>
    </lineage>
</organism>
<evidence type="ECO:0000256" key="5">
    <source>
        <dbReference type="RuleBase" id="RU361235"/>
    </source>
</evidence>
<name>A0AAW2IEE7_9NEOP</name>